<dbReference type="Proteomes" id="UP001169862">
    <property type="component" value="Unassembled WGS sequence"/>
</dbReference>
<evidence type="ECO:0000313" key="1">
    <source>
        <dbReference type="EMBL" id="MDO6454481.1"/>
    </source>
</evidence>
<evidence type="ECO:0008006" key="3">
    <source>
        <dbReference type="Google" id="ProtNLM"/>
    </source>
</evidence>
<dbReference type="EMBL" id="JAUOPG010000008">
    <property type="protein sequence ID" value="MDO6454481.1"/>
    <property type="molecule type" value="Genomic_DNA"/>
</dbReference>
<reference evidence="1" key="1">
    <citation type="submission" date="2023-07" db="EMBL/GenBank/DDBJ databases">
        <title>Genome content predicts the carbon catabolic preferences of heterotrophic bacteria.</title>
        <authorList>
            <person name="Gralka M."/>
        </authorList>
    </citation>
    <scope>NUCLEOTIDE SEQUENCE</scope>
    <source>
        <strain evidence="1">I2M16</strain>
    </source>
</reference>
<sequence>MIFESLVWKVYQCVLHMALRLKGKQISNKEIKLPDLSTAKDCVWVFCTTIGELNSCHEFLDNYTRGLGLVIVTDKEIYKESFLRKFPDAYVITLSEYKKASKQLTTVLRPVQFIICEIPSLLHESPCRFDYQIIRDMHYHKASIIVINGWLYKDKVSCRQDYIEKKLFEPYYLRFVDYFFVQNDSVKNELLAKGCDANKISVILSFKFDSLYKEAKCTDTVDAKNLEAYSIRNIFLAGSLSGNFEFDLVIQGSKSFIDNGGLLIIAPRHPEIDSNIVYIVSALEKENLSYTKLSDRNINNQQVLIVDTFGDLPALLYHSDKVYIGKNHNLIEPLSMGKPVATSDGWSHQFSTHEIFKFCYDQNLIELCNTPEDIQSFLLCNRERTNISLPVRKDSSVNLVLEELKSQGLSVAQKC</sequence>
<comment type="caution">
    <text evidence="1">The sequence shown here is derived from an EMBL/GenBank/DDBJ whole genome shotgun (WGS) entry which is preliminary data.</text>
</comment>
<organism evidence="1 2">
    <name type="scientific">Neptunomonas phycophila</name>
    <dbReference type="NCBI Taxonomy" id="1572645"/>
    <lineage>
        <taxon>Bacteria</taxon>
        <taxon>Pseudomonadati</taxon>
        <taxon>Pseudomonadota</taxon>
        <taxon>Gammaproteobacteria</taxon>
        <taxon>Oceanospirillales</taxon>
        <taxon>Oceanospirillaceae</taxon>
        <taxon>Neptunomonas</taxon>
    </lineage>
</organism>
<accession>A0AAW7XJ90</accession>
<dbReference type="AlphaFoldDB" id="A0AAW7XJ90"/>
<gene>
    <name evidence="1" type="ORF">Q4490_12975</name>
</gene>
<dbReference type="Gene3D" id="3.40.50.11720">
    <property type="entry name" value="3-Deoxy-D-manno-octulosonic-acid transferase, N-terminal domain"/>
    <property type="match status" value="1"/>
</dbReference>
<dbReference type="SUPFAM" id="SSF53756">
    <property type="entry name" value="UDP-Glycosyltransferase/glycogen phosphorylase"/>
    <property type="match status" value="1"/>
</dbReference>
<dbReference type="Gene3D" id="3.40.50.2000">
    <property type="entry name" value="Glycogen Phosphorylase B"/>
    <property type="match status" value="1"/>
</dbReference>
<protein>
    <recommendedName>
        <fullName evidence="3">Lipid IV(A) 3-deoxy-D-manno-octulosonic acid transferase</fullName>
    </recommendedName>
</protein>
<dbReference type="RefSeq" id="WP_303551184.1">
    <property type="nucleotide sequence ID" value="NZ_JAUOPG010000008.1"/>
</dbReference>
<name>A0AAW7XJ90_9GAMM</name>
<dbReference type="InterPro" id="IPR038107">
    <property type="entry name" value="Glycos_transf_N_sf"/>
</dbReference>
<evidence type="ECO:0000313" key="2">
    <source>
        <dbReference type="Proteomes" id="UP001169862"/>
    </source>
</evidence>
<proteinExistence type="predicted"/>